<dbReference type="RefSeq" id="XP_032806463.1">
    <property type="nucleotide sequence ID" value="XM_032950572.1"/>
</dbReference>
<dbReference type="RefSeq" id="XP_032806464.1">
    <property type="nucleotide sequence ID" value="XM_032950573.1"/>
</dbReference>
<dbReference type="PANTHER" id="PTHR35287">
    <property type="entry name" value="SI:ZFOS-911D5.4"/>
    <property type="match status" value="1"/>
</dbReference>
<evidence type="ECO:0000313" key="7">
    <source>
        <dbReference type="RefSeq" id="XP_032806463.1"/>
    </source>
</evidence>
<evidence type="ECO:0000313" key="2">
    <source>
        <dbReference type="Proteomes" id="UP001318040"/>
    </source>
</evidence>
<dbReference type="Proteomes" id="UP001318040">
    <property type="component" value="Chromosome 9"/>
</dbReference>
<dbReference type="PANTHER" id="PTHR35287:SF1">
    <property type="entry name" value="SI:ZFOS-911D5.4"/>
    <property type="match status" value="1"/>
</dbReference>
<dbReference type="RefSeq" id="XP_032806462.1">
    <property type="nucleotide sequence ID" value="XM_032950571.1"/>
</dbReference>
<dbReference type="RefSeq" id="XP_032806461.1">
    <property type="nucleotide sequence ID" value="XM_032950570.1"/>
</dbReference>
<dbReference type="InterPro" id="IPR011528">
    <property type="entry name" value="NERD"/>
</dbReference>
<reference evidence="3 4" key="1">
    <citation type="submission" date="2025-04" db="UniProtKB">
        <authorList>
            <consortium name="RefSeq"/>
        </authorList>
    </citation>
    <scope>IDENTIFICATION</scope>
    <source>
        <tissue evidence="3 4">Sperm</tissue>
    </source>
</reference>
<sequence>MLKINNRLLQAQLASTPVCHKESEDVQQERKALQQLATNLRNVCKMTNDSIFCGLRIPDRFQKVKQEISLVVLTGKGIFCIDVKNWVGEVSRDGKHWLVKHKGEVAGEFSRSVQHPDPLLDIKKKIENLWNFLVEKGVGIKKKQMYHKVIFINPKCQLEAELQKHEEDVVGPEDVDSVMLCFQDSYLTSLTDAITPYWITGHLSYQQLKECQSALRGIGTWDVVELQGGMRLLGDYNGCPMVALDRKETELLEFSHQRNATMGYVWAILGYTPQVTVRMFERGGRSWGWQPSTGTAVIPYNAHIVFRVCGEDADAKIPANDIDRIILSI</sequence>
<dbReference type="RefSeq" id="XP_032806460.1">
    <property type="nucleotide sequence ID" value="XM_032950569.1"/>
</dbReference>
<dbReference type="KEGG" id="pmrn:116940582"/>
<dbReference type="AlphaFoldDB" id="A0AAJ7SWC5"/>
<gene>
    <name evidence="3 4 5 6 7 8" type="primary">LOC116940582</name>
</gene>
<evidence type="ECO:0000313" key="6">
    <source>
        <dbReference type="RefSeq" id="XP_032806462.1"/>
    </source>
</evidence>
<evidence type="ECO:0000313" key="4">
    <source>
        <dbReference type="RefSeq" id="XP_032806460.1"/>
    </source>
</evidence>
<organism evidence="2 3">
    <name type="scientific">Petromyzon marinus</name>
    <name type="common">Sea lamprey</name>
    <dbReference type="NCBI Taxonomy" id="7757"/>
    <lineage>
        <taxon>Eukaryota</taxon>
        <taxon>Metazoa</taxon>
        <taxon>Chordata</taxon>
        <taxon>Craniata</taxon>
        <taxon>Vertebrata</taxon>
        <taxon>Cyclostomata</taxon>
        <taxon>Hyperoartia</taxon>
        <taxon>Petromyzontiformes</taxon>
        <taxon>Petromyzontidae</taxon>
        <taxon>Petromyzon</taxon>
    </lineage>
</organism>
<evidence type="ECO:0000313" key="5">
    <source>
        <dbReference type="RefSeq" id="XP_032806461.1"/>
    </source>
</evidence>
<dbReference type="RefSeq" id="XP_032806459.1">
    <property type="nucleotide sequence ID" value="XM_032950568.1"/>
</dbReference>
<dbReference type="Pfam" id="PF08378">
    <property type="entry name" value="NERD"/>
    <property type="match status" value="1"/>
</dbReference>
<accession>A0AAJ7SWC5</accession>
<evidence type="ECO:0000313" key="8">
    <source>
        <dbReference type="RefSeq" id="XP_032806464.1"/>
    </source>
</evidence>
<keyword evidence="2" id="KW-1185">Reference proteome</keyword>
<proteinExistence type="predicted"/>
<evidence type="ECO:0000259" key="1">
    <source>
        <dbReference type="Pfam" id="PF08378"/>
    </source>
</evidence>
<evidence type="ECO:0000313" key="3">
    <source>
        <dbReference type="RefSeq" id="XP_032806459.1"/>
    </source>
</evidence>
<protein>
    <submittedName>
        <fullName evidence="3 4">Uncharacterized protein LOC116940582 isoform X1</fullName>
    </submittedName>
</protein>
<name>A0AAJ7SWC5_PETMA</name>
<feature type="domain" description="NERD" evidence="1">
    <location>
        <begin position="28"/>
        <end position="151"/>
    </location>
</feature>